<accession>A0A918A5Q1</accession>
<keyword evidence="8" id="KW-1015">Disulfide bond</keyword>
<evidence type="ECO:0000313" key="10">
    <source>
        <dbReference type="EMBL" id="GGP04828.1"/>
    </source>
</evidence>
<evidence type="ECO:0000256" key="6">
    <source>
        <dbReference type="ARBA" id="ARBA00022833"/>
    </source>
</evidence>
<dbReference type="CDD" id="cd04275">
    <property type="entry name" value="ZnMc_pappalysin_like"/>
    <property type="match status" value="1"/>
</dbReference>
<sequence length="246" mass="26927">MATVGAELARRLRGVTPPARLTVPTWVHVITDGVSRAPDSAIRAQLGTLNAAYGGRFGGVDTGVRFRLKGISVTRNARWFTDPITHERAMKSALRKGGPETLNLYLAQLGDLVLGFAAYPYWYDGEPALDGVVADWRGLPGGSLPGYDRGFTVVHEIGHWLGLFHPFENGCEEPGDGIPDTPPQLRPANGCPAAQDSCPRPGQDGVHNFMDYAQDRCMREFTPGQAQRMRHMWAAYRVRGATKLSR</sequence>
<dbReference type="EMBL" id="BMNK01000003">
    <property type="protein sequence ID" value="GGP04828.1"/>
    <property type="molecule type" value="Genomic_DNA"/>
</dbReference>
<keyword evidence="2" id="KW-0645">Protease</keyword>
<dbReference type="GO" id="GO:0006508">
    <property type="term" value="P:proteolysis"/>
    <property type="evidence" value="ECO:0007669"/>
    <property type="project" value="UniProtKB-KW"/>
</dbReference>
<proteinExistence type="inferred from homology"/>
<evidence type="ECO:0000256" key="7">
    <source>
        <dbReference type="ARBA" id="ARBA00023049"/>
    </source>
</evidence>
<evidence type="ECO:0000256" key="1">
    <source>
        <dbReference type="ARBA" id="ARBA00008721"/>
    </source>
</evidence>
<keyword evidence="6" id="KW-0862">Zinc</keyword>
<dbReference type="Gene3D" id="3.40.390.10">
    <property type="entry name" value="Collagenase (Catalytic Domain)"/>
    <property type="match status" value="1"/>
</dbReference>
<evidence type="ECO:0000256" key="2">
    <source>
        <dbReference type="ARBA" id="ARBA00022670"/>
    </source>
</evidence>
<dbReference type="Proteomes" id="UP000660745">
    <property type="component" value="Unassembled WGS sequence"/>
</dbReference>
<organism evidence="10 11">
    <name type="scientific">Nonomuraea glycinis</name>
    <dbReference type="NCBI Taxonomy" id="2047744"/>
    <lineage>
        <taxon>Bacteria</taxon>
        <taxon>Bacillati</taxon>
        <taxon>Actinomycetota</taxon>
        <taxon>Actinomycetes</taxon>
        <taxon>Streptosporangiales</taxon>
        <taxon>Streptosporangiaceae</taxon>
        <taxon>Nonomuraea</taxon>
    </lineage>
</organism>
<protein>
    <submittedName>
        <fullName evidence="10">Zinc metalloprotease</fullName>
    </submittedName>
</protein>
<feature type="domain" description="Peptidase M43 pregnancy-associated plasma-A" evidence="9">
    <location>
        <begin position="151"/>
        <end position="232"/>
    </location>
</feature>
<dbReference type="PANTHER" id="PTHR47466">
    <property type="match status" value="1"/>
</dbReference>
<keyword evidence="11" id="KW-1185">Reference proteome</keyword>
<keyword evidence="7 10" id="KW-0482">Metalloprotease</keyword>
<keyword evidence="3" id="KW-0479">Metal-binding</keyword>
<dbReference type="InterPro" id="IPR024079">
    <property type="entry name" value="MetalloPept_cat_dom_sf"/>
</dbReference>
<dbReference type="AlphaFoldDB" id="A0A918A5Q1"/>
<dbReference type="GO" id="GO:0008237">
    <property type="term" value="F:metallopeptidase activity"/>
    <property type="evidence" value="ECO:0007669"/>
    <property type="project" value="UniProtKB-KW"/>
</dbReference>
<evidence type="ECO:0000256" key="5">
    <source>
        <dbReference type="ARBA" id="ARBA00022801"/>
    </source>
</evidence>
<name>A0A918A5Q1_9ACTN</name>
<keyword evidence="5" id="KW-0378">Hydrolase</keyword>
<reference evidence="10" key="1">
    <citation type="journal article" date="2014" name="Int. J. Syst. Evol. Microbiol.">
        <title>Complete genome sequence of Corynebacterium casei LMG S-19264T (=DSM 44701T), isolated from a smear-ripened cheese.</title>
        <authorList>
            <consortium name="US DOE Joint Genome Institute (JGI-PGF)"/>
            <person name="Walter F."/>
            <person name="Albersmeier A."/>
            <person name="Kalinowski J."/>
            <person name="Ruckert C."/>
        </authorList>
    </citation>
    <scope>NUCLEOTIDE SEQUENCE</scope>
    <source>
        <strain evidence="10">CGMCC 4.7430</strain>
    </source>
</reference>
<comment type="similarity">
    <text evidence="1">Belongs to the peptidase M43B family.</text>
</comment>
<dbReference type="SUPFAM" id="SSF55486">
    <property type="entry name" value="Metalloproteases ('zincins'), catalytic domain"/>
    <property type="match status" value="1"/>
</dbReference>
<evidence type="ECO:0000256" key="8">
    <source>
        <dbReference type="ARBA" id="ARBA00023157"/>
    </source>
</evidence>
<evidence type="ECO:0000256" key="3">
    <source>
        <dbReference type="ARBA" id="ARBA00022723"/>
    </source>
</evidence>
<dbReference type="Pfam" id="PF05572">
    <property type="entry name" value="Peptidase_M43"/>
    <property type="match status" value="1"/>
</dbReference>
<gene>
    <name evidence="10" type="ORF">GCM10012278_21800</name>
</gene>
<comment type="caution">
    <text evidence="10">The sequence shown here is derived from an EMBL/GenBank/DDBJ whole genome shotgun (WGS) entry which is preliminary data.</text>
</comment>
<dbReference type="PANTHER" id="PTHR47466:SF1">
    <property type="entry name" value="METALLOPROTEASE MEP1 (AFU_ORTHOLOGUE AFUA_1G07730)-RELATED"/>
    <property type="match status" value="1"/>
</dbReference>
<dbReference type="GO" id="GO:0046872">
    <property type="term" value="F:metal ion binding"/>
    <property type="evidence" value="ECO:0007669"/>
    <property type="project" value="UniProtKB-KW"/>
</dbReference>
<dbReference type="RefSeq" id="WP_225276923.1">
    <property type="nucleotide sequence ID" value="NZ_BMNK01000003.1"/>
</dbReference>
<evidence type="ECO:0000259" key="9">
    <source>
        <dbReference type="Pfam" id="PF05572"/>
    </source>
</evidence>
<keyword evidence="4" id="KW-0732">Signal</keyword>
<evidence type="ECO:0000256" key="4">
    <source>
        <dbReference type="ARBA" id="ARBA00022729"/>
    </source>
</evidence>
<reference evidence="10" key="2">
    <citation type="submission" date="2020-09" db="EMBL/GenBank/DDBJ databases">
        <authorList>
            <person name="Sun Q."/>
            <person name="Zhou Y."/>
        </authorList>
    </citation>
    <scope>NUCLEOTIDE SEQUENCE</scope>
    <source>
        <strain evidence="10">CGMCC 4.7430</strain>
    </source>
</reference>
<dbReference type="InterPro" id="IPR008754">
    <property type="entry name" value="Peptidase_M43"/>
</dbReference>
<evidence type="ECO:0000313" key="11">
    <source>
        <dbReference type="Proteomes" id="UP000660745"/>
    </source>
</evidence>